<evidence type="ECO:0000256" key="3">
    <source>
        <dbReference type="SAM" id="MobiDB-lite"/>
    </source>
</evidence>
<dbReference type="InterPro" id="IPR049270">
    <property type="entry name" value="CFAP58_CC"/>
</dbReference>
<dbReference type="OMA" id="PRPNAYV"/>
<dbReference type="EMBL" id="DF237093">
    <property type="protein sequence ID" value="GAQ83316.1"/>
    <property type="molecule type" value="Genomic_DNA"/>
</dbReference>
<protein>
    <recommendedName>
        <fullName evidence="4">Cilia- and flagella-associated protein 58 central coiled coil domain-containing protein</fullName>
    </recommendedName>
</protein>
<feature type="coiled-coil region" evidence="2">
    <location>
        <begin position="513"/>
        <end position="610"/>
    </location>
</feature>
<dbReference type="GO" id="GO:0005856">
    <property type="term" value="C:cytoskeleton"/>
    <property type="evidence" value="ECO:0000318"/>
    <property type="project" value="GO_Central"/>
</dbReference>
<dbReference type="STRING" id="105231.A0A1Y1I3K1"/>
<dbReference type="PANTHER" id="PTHR32083">
    <property type="entry name" value="CILIA AND FLAGELLA-ASSOCIATED PROTEIN 58-RELATED"/>
    <property type="match status" value="1"/>
</dbReference>
<keyword evidence="6" id="KW-1185">Reference proteome</keyword>
<dbReference type="PANTHER" id="PTHR32083:SF34">
    <property type="entry name" value="COILED-COIL DOMAIN-CONTAINING PROTEIN 146"/>
    <property type="match status" value="1"/>
</dbReference>
<evidence type="ECO:0000313" key="6">
    <source>
        <dbReference type="Proteomes" id="UP000054558"/>
    </source>
</evidence>
<feature type="coiled-coil region" evidence="2">
    <location>
        <begin position="677"/>
        <end position="744"/>
    </location>
</feature>
<keyword evidence="1 2" id="KW-0175">Coiled coil</keyword>
<feature type="region of interest" description="Disordered" evidence="3">
    <location>
        <begin position="893"/>
        <end position="931"/>
    </location>
</feature>
<feature type="region of interest" description="Disordered" evidence="3">
    <location>
        <begin position="863"/>
        <end position="882"/>
    </location>
</feature>
<dbReference type="OrthoDB" id="10262929at2759"/>
<organism evidence="5 6">
    <name type="scientific">Klebsormidium nitens</name>
    <name type="common">Green alga</name>
    <name type="synonym">Ulothrix nitens</name>
    <dbReference type="NCBI Taxonomy" id="105231"/>
    <lineage>
        <taxon>Eukaryota</taxon>
        <taxon>Viridiplantae</taxon>
        <taxon>Streptophyta</taxon>
        <taxon>Klebsormidiophyceae</taxon>
        <taxon>Klebsormidiales</taxon>
        <taxon>Klebsormidiaceae</taxon>
        <taxon>Klebsormidium</taxon>
    </lineage>
</organism>
<gene>
    <name evidence="5" type="ORF">KFL_001440040</name>
</gene>
<evidence type="ECO:0000313" key="5">
    <source>
        <dbReference type="EMBL" id="GAQ83316.1"/>
    </source>
</evidence>
<dbReference type="AlphaFoldDB" id="A0A1Y1I3K1"/>
<feature type="coiled-coil region" evidence="2">
    <location>
        <begin position="61"/>
        <end position="208"/>
    </location>
</feature>
<dbReference type="Proteomes" id="UP000054558">
    <property type="component" value="Unassembled WGS sequence"/>
</dbReference>
<dbReference type="Pfam" id="PF21771">
    <property type="entry name" value="CFAP58_CC"/>
    <property type="match status" value="1"/>
</dbReference>
<proteinExistence type="predicted"/>
<evidence type="ECO:0000259" key="4">
    <source>
        <dbReference type="Pfam" id="PF21771"/>
    </source>
</evidence>
<accession>A0A1Y1I3K1</accession>
<evidence type="ECO:0000256" key="1">
    <source>
        <dbReference type="ARBA" id="ARBA00023054"/>
    </source>
</evidence>
<name>A0A1Y1I3K1_KLENI</name>
<feature type="domain" description="Cilia- and flagella-associated protein 58 central coiled coil" evidence="4">
    <location>
        <begin position="369"/>
        <end position="666"/>
    </location>
</feature>
<reference evidence="5 6" key="1">
    <citation type="journal article" date="2014" name="Nat. Commun.">
        <title>Klebsormidium flaccidum genome reveals primary factors for plant terrestrial adaptation.</title>
        <authorList>
            <person name="Hori K."/>
            <person name="Maruyama F."/>
            <person name="Fujisawa T."/>
            <person name="Togashi T."/>
            <person name="Yamamoto N."/>
            <person name="Seo M."/>
            <person name="Sato S."/>
            <person name="Yamada T."/>
            <person name="Mori H."/>
            <person name="Tajima N."/>
            <person name="Moriyama T."/>
            <person name="Ikeuchi M."/>
            <person name="Watanabe M."/>
            <person name="Wada H."/>
            <person name="Kobayashi K."/>
            <person name="Saito M."/>
            <person name="Masuda T."/>
            <person name="Sasaki-Sekimoto Y."/>
            <person name="Mashiguchi K."/>
            <person name="Awai K."/>
            <person name="Shimojima M."/>
            <person name="Masuda S."/>
            <person name="Iwai M."/>
            <person name="Nobusawa T."/>
            <person name="Narise T."/>
            <person name="Kondo S."/>
            <person name="Saito H."/>
            <person name="Sato R."/>
            <person name="Murakawa M."/>
            <person name="Ihara Y."/>
            <person name="Oshima-Yamada Y."/>
            <person name="Ohtaka K."/>
            <person name="Satoh M."/>
            <person name="Sonobe K."/>
            <person name="Ishii M."/>
            <person name="Ohtani R."/>
            <person name="Kanamori-Sato M."/>
            <person name="Honoki R."/>
            <person name="Miyazaki D."/>
            <person name="Mochizuki H."/>
            <person name="Umetsu J."/>
            <person name="Higashi K."/>
            <person name="Shibata D."/>
            <person name="Kamiya Y."/>
            <person name="Sato N."/>
            <person name="Nakamura Y."/>
            <person name="Tabata S."/>
            <person name="Ida S."/>
            <person name="Kurokawa K."/>
            <person name="Ohta H."/>
        </authorList>
    </citation>
    <scope>NUCLEOTIDE SEQUENCE [LARGE SCALE GENOMIC DNA]</scope>
    <source>
        <strain evidence="5 6">NIES-2285</strain>
    </source>
</reference>
<evidence type="ECO:0000256" key="2">
    <source>
        <dbReference type="SAM" id="Coils"/>
    </source>
</evidence>
<sequence>MDPELEELAASEVSSSLAFRSITELQSDGKIDAEKAQRWKKKYEELHSALSVILANDRGLLARASDMNRQLQDDMLQLEKLMVRSHQENSELEMLREDSEQAEVECALCREKEQMLGLEDVELVRQRDECQKKIEEIEREHQAALVPVIRGHKDAIEELQARIAEGHLKHEATKKEQEDIHTKIGRLVAESAELAETAERERERLRAMEGVPDKIRKQAETEATVMKGLRVQESRLLDKMREQEIESTKLYDKVRRLTEQFTEASAALERIHVAADQKDRLAADVRKDLEMARLEAEQILADQVQLEQRVQAMAAEAKREGDEHARGIKEKDAVLRKYKKAELDIKQAEGNIPGLVMGREQAARDLTAAQAEHKRHVSAVEELKMETDVQMNAYLKQENVGKEKAAVVQASFLEVEELEKEMEEARAQDKELKAQAGDLASQRERASRLLSVQLSKLREAEEEVKMKELVVADLRQSEADGRKALAEALKLYDLVRTQRSRFVTLAQAAAQGIAEMREKLTILGAEIDILKRSITEKERALADARATHATSLAERDALRQQLQELVADLRAKQVTVDEQISQIDTLSSIINSAEKEMLRLRRAYQGAIEARDAIGVTLIDRSDEIAILYEKANVLDDIFKAGAVELAAREDEIRLLHLELKEARYQADVTKTKCPHVPELHEQIADLKDEVVAEREKVRSLGEALEMPERNSRWKELEGRLPDKAELQVKIGQLEDRISEKKEQILEKGLILDEVTSLSDKLRASVTDGKDGALQLAMEVNSYQHKIRGITRKMMATVSELSLYQAGAIKLQEERTKLAEHVQLAEQKLEAGEAPDESAEREWMRLEREQRTVEEMRIKMEDEKEEEPTYIEGGMRQSRPLHTQAEVRPNAYIPEDEGIPRPYGGHAPFKPLENGSTMRHIRKPEPKPIQI</sequence>
<feature type="coiled-coil region" evidence="2">
    <location>
        <begin position="289"/>
        <end position="477"/>
    </location>
</feature>